<evidence type="ECO:0000256" key="5">
    <source>
        <dbReference type="SAM" id="SignalP"/>
    </source>
</evidence>
<dbReference type="PRINTS" id="PR00301">
    <property type="entry name" value="HEATSHOCK70"/>
</dbReference>
<dbReference type="SUPFAM" id="SSF53067">
    <property type="entry name" value="Actin-like ATPase domain"/>
    <property type="match status" value="2"/>
</dbReference>
<name>A0A836C146_9CHLO</name>
<dbReference type="GO" id="GO:0005524">
    <property type="term" value="F:ATP binding"/>
    <property type="evidence" value="ECO:0007669"/>
    <property type="project" value="UniProtKB-KW"/>
</dbReference>
<dbReference type="Proteomes" id="UP000612055">
    <property type="component" value="Unassembled WGS sequence"/>
</dbReference>
<dbReference type="FunFam" id="3.90.640.10:FF:000002">
    <property type="entry name" value="Heat shock 70 kDa"/>
    <property type="match status" value="1"/>
</dbReference>
<dbReference type="AlphaFoldDB" id="A0A836C146"/>
<feature type="signal peptide" evidence="5">
    <location>
        <begin position="1"/>
        <end position="21"/>
    </location>
</feature>
<keyword evidence="5" id="KW-0732">Signal</keyword>
<evidence type="ECO:0000313" key="6">
    <source>
        <dbReference type="EMBL" id="KAG2495522.1"/>
    </source>
</evidence>
<dbReference type="GO" id="GO:0140662">
    <property type="term" value="F:ATP-dependent protein folding chaperone"/>
    <property type="evidence" value="ECO:0007669"/>
    <property type="project" value="InterPro"/>
</dbReference>
<dbReference type="InterPro" id="IPR043129">
    <property type="entry name" value="ATPase_NBD"/>
</dbReference>
<dbReference type="PANTHER" id="PTHR19375">
    <property type="entry name" value="HEAT SHOCK PROTEIN 70KDA"/>
    <property type="match status" value="1"/>
</dbReference>
<keyword evidence="2 3" id="KW-0067">ATP-binding</keyword>
<evidence type="ECO:0000256" key="1">
    <source>
        <dbReference type="ARBA" id="ARBA00022741"/>
    </source>
</evidence>
<gene>
    <name evidence="6" type="ORF">HYH03_006465</name>
</gene>
<comment type="similarity">
    <text evidence="3">Belongs to the heat shock protein 70 family.</text>
</comment>
<dbReference type="SUPFAM" id="SSF100934">
    <property type="entry name" value="Heat shock protein 70kD (HSP70), C-terminal subdomain"/>
    <property type="match status" value="1"/>
</dbReference>
<organism evidence="6 7">
    <name type="scientific">Edaphochlamys debaryana</name>
    <dbReference type="NCBI Taxonomy" id="47281"/>
    <lineage>
        <taxon>Eukaryota</taxon>
        <taxon>Viridiplantae</taxon>
        <taxon>Chlorophyta</taxon>
        <taxon>core chlorophytes</taxon>
        <taxon>Chlorophyceae</taxon>
        <taxon>CS clade</taxon>
        <taxon>Chlamydomonadales</taxon>
        <taxon>Chlamydomonadales incertae sedis</taxon>
        <taxon>Edaphochlamys</taxon>
    </lineage>
</organism>
<proteinExistence type="inferred from homology"/>
<feature type="region of interest" description="Disordered" evidence="4">
    <location>
        <begin position="649"/>
        <end position="688"/>
    </location>
</feature>
<dbReference type="EMBL" id="JAEHOE010000024">
    <property type="protein sequence ID" value="KAG2495522.1"/>
    <property type="molecule type" value="Genomic_DNA"/>
</dbReference>
<feature type="chain" id="PRO_5032895656" evidence="5">
    <location>
        <begin position="22"/>
        <end position="688"/>
    </location>
</feature>
<sequence length="688" mass="74922">MVAGLLPLSTGVLLALAPALATESTGEEFSAVIGIDLGATHASVGVYHNSRTQVIANALGSRVTPAYMAFADTGRLAGEAARDRALLDPKRTVYGVKHLLGRTFDDPEVQRLRDLVPYDIVEQDGKPYISVEMNGEHQVHSPEEILAMVLALMKETAESFLGTTVKHTVITVPAHFTDAQRQATKVAGTLAGLNVLRIINEPSAAVIAHGLDKKGGEYNYLVFHLGGGTLDVSVIFIDNGVIEILSSAGDPHLGGEDFTRRVVDHFVGVVRKKYGRDVSGDARAMQKLWREAERAKRTLSALREVRVEVPGLTEGVDLSEPLSRARFAELNRDLFESAVGAIGKALEAAEVNKSEIIEILMVGGSSRIPRIRDLVKEWFDGKEPVRAEGIEPDEAVTHGAAEQGGILSGAMYIPERPILATNIAVMTMGIETTGGLMTTFIPRWTILPPSKRTKVFSTEEDSQETVIVEVYEGERSLARDNHWLGQIELRGIPPGPRGVPRIEVTFVVAYEGNMTVTAKDLDTGREEKIEIHEKEGRPDWDEIEHRILEANAFAEQDQVVRAQIEARNRLTGHCYSVESAVQDATQDDHLREEDTDQMSAAVREALDWLETNPGAGPEDTKARYQALAHACRPILAERLAAGPATGLVGPLETAAPEPEGGMAIPEEDEGNEDSFYYEPYPGPGHEEL</sequence>
<dbReference type="InterPro" id="IPR029047">
    <property type="entry name" value="HSP70_peptide-bd_sf"/>
</dbReference>
<keyword evidence="7" id="KW-1185">Reference proteome</keyword>
<dbReference type="SUPFAM" id="SSF100920">
    <property type="entry name" value="Heat shock protein 70kD (HSP70), peptide-binding domain"/>
    <property type="match status" value="1"/>
</dbReference>
<evidence type="ECO:0000256" key="3">
    <source>
        <dbReference type="RuleBase" id="RU003322"/>
    </source>
</evidence>
<dbReference type="Gene3D" id="2.60.34.10">
    <property type="entry name" value="Substrate Binding Domain Of DNAk, Chain A, domain 1"/>
    <property type="match status" value="1"/>
</dbReference>
<keyword evidence="1 3" id="KW-0547">Nucleotide-binding</keyword>
<dbReference type="Gene3D" id="3.30.420.40">
    <property type="match status" value="2"/>
</dbReference>
<accession>A0A836C146</accession>
<protein>
    <submittedName>
        <fullName evidence="6">Uncharacterized protein</fullName>
    </submittedName>
</protein>
<dbReference type="InterPro" id="IPR029048">
    <property type="entry name" value="HSP70_C_sf"/>
</dbReference>
<evidence type="ECO:0000256" key="4">
    <source>
        <dbReference type="SAM" id="MobiDB-lite"/>
    </source>
</evidence>
<comment type="caution">
    <text evidence="6">The sequence shown here is derived from an EMBL/GenBank/DDBJ whole genome shotgun (WGS) entry which is preliminary data.</text>
</comment>
<dbReference type="Gene3D" id="1.20.1270.10">
    <property type="match status" value="1"/>
</dbReference>
<evidence type="ECO:0000256" key="2">
    <source>
        <dbReference type="ARBA" id="ARBA00022840"/>
    </source>
</evidence>
<dbReference type="PROSITE" id="PS01036">
    <property type="entry name" value="HSP70_3"/>
    <property type="match status" value="1"/>
</dbReference>
<dbReference type="InterPro" id="IPR013126">
    <property type="entry name" value="Hsp_70_fam"/>
</dbReference>
<dbReference type="InterPro" id="IPR018181">
    <property type="entry name" value="Heat_shock_70_CS"/>
</dbReference>
<dbReference type="Gene3D" id="3.90.640.10">
    <property type="entry name" value="Actin, Chain A, domain 4"/>
    <property type="match status" value="1"/>
</dbReference>
<dbReference type="Pfam" id="PF00012">
    <property type="entry name" value="HSP70"/>
    <property type="match status" value="1"/>
</dbReference>
<dbReference type="OrthoDB" id="2401965at2759"/>
<reference evidence="6" key="1">
    <citation type="journal article" date="2020" name="bioRxiv">
        <title>Comparative genomics of Chlamydomonas.</title>
        <authorList>
            <person name="Craig R.J."/>
            <person name="Hasan A.R."/>
            <person name="Ness R.W."/>
            <person name="Keightley P.D."/>
        </authorList>
    </citation>
    <scope>NUCLEOTIDE SEQUENCE</scope>
    <source>
        <strain evidence="6">CCAP 11/70</strain>
    </source>
</reference>
<evidence type="ECO:0000313" key="7">
    <source>
        <dbReference type="Proteomes" id="UP000612055"/>
    </source>
</evidence>